<proteinExistence type="predicted"/>
<organism evidence="1 2">
    <name type="scientific">candidate division WOR-1 bacterium RIFOXYB2_FULL_36_35</name>
    <dbReference type="NCBI Taxonomy" id="1802578"/>
    <lineage>
        <taxon>Bacteria</taxon>
        <taxon>Bacillati</taxon>
        <taxon>Saganbacteria</taxon>
    </lineage>
</organism>
<dbReference type="AlphaFoldDB" id="A0A1F4S4H8"/>
<evidence type="ECO:0000313" key="1">
    <source>
        <dbReference type="EMBL" id="OGC15309.1"/>
    </source>
</evidence>
<protein>
    <submittedName>
        <fullName evidence="1">Uncharacterized protein</fullName>
    </submittedName>
</protein>
<sequence>MSSGVRFKRVSLPRSVVTELRATPRTSSVRYDGFVYSGLRALPDDNCRFVDSNGLTRRSLIRCPIVNVRPYGKEFEGELPLNLSLNAKKETDEYEVEEYKSGNVDHRGRGRRAFSLYGNKTVSFVSYHPGGKNDPQVGDTSLVFEEGDEGLKVFSHEIGDYFLQIEDSTYRSPELSIYRKDGVLAGDKIGISSASDIIKITFKNGNIIKLYVRDLSENERLIPSFRAKIFSGDNFYGELAKRPAINEIHYLYSFWINKDNTTSLREIFKIPYRDVMPADISIFGITIKRFLGYRDNSATSNLLTDARNVAPAYLEFDLDEASKAAAYGVGLYLDMPICIAHRSGFSFWLFATANQIKYEERFNFSSFLYNLFNKAF</sequence>
<comment type="caution">
    <text evidence="1">The sequence shown here is derived from an EMBL/GenBank/DDBJ whole genome shotgun (WGS) entry which is preliminary data.</text>
</comment>
<gene>
    <name evidence="1" type="ORF">A2290_05120</name>
</gene>
<evidence type="ECO:0000313" key="2">
    <source>
        <dbReference type="Proteomes" id="UP000177905"/>
    </source>
</evidence>
<dbReference type="EMBL" id="MEUA01000022">
    <property type="protein sequence ID" value="OGC15309.1"/>
    <property type="molecule type" value="Genomic_DNA"/>
</dbReference>
<name>A0A1F4S4H8_UNCSA</name>
<accession>A0A1F4S4H8</accession>
<reference evidence="1 2" key="1">
    <citation type="journal article" date="2016" name="Nat. Commun.">
        <title>Thousands of microbial genomes shed light on interconnected biogeochemical processes in an aquifer system.</title>
        <authorList>
            <person name="Anantharaman K."/>
            <person name="Brown C.T."/>
            <person name="Hug L.A."/>
            <person name="Sharon I."/>
            <person name="Castelle C.J."/>
            <person name="Probst A.J."/>
            <person name="Thomas B.C."/>
            <person name="Singh A."/>
            <person name="Wilkins M.J."/>
            <person name="Karaoz U."/>
            <person name="Brodie E.L."/>
            <person name="Williams K.H."/>
            <person name="Hubbard S.S."/>
            <person name="Banfield J.F."/>
        </authorList>
    </citation>
    <scope>NUCLEOTIDE SEQUENCE [LARGE SCALE GENOMIC DNA]</scope>
</reference>
<dbReference type="Proteomes" id="UP000177905">
    <property type="component" value="Unassembled WGS sequence"/>
</dbReference>